<proteinExistence type="predicted"/>
<evidence type="ECO:0000256" key="1">
    <source>
        <dbReference type="SAM" id="Phobius"/>
    </source>
</evidence>
<accession>A0AB38ZCM0</accession>
<evidence type="ECO:0000313" key="2">
    <source>
        <dbReference type="EMBL" id="WUV29457.1"/>
    </source>
</evidence>
<feature type="transmembrane region" description="Helical" evidence="1">
    <location>
        <begin position="6"/>
        <end position="27"/>
    </location>
</feature>
<name>A0AB38ZCM0_9CAUD</name>
<keyword evidence="1" id="KW-0472">Membrane</keyword>
<keyword evidence="1" id="KW-0812">Transmembrane</keyword>
<dbReference type="EMBL" id="PP174317">
    <property type="protein sequence ID" value="WUV29457.1"/>
    <property type="molecule type" value="Genomic_DNA"/>
</dbReference>
<organism evidence="2">
    <name type="scientific">Acinetobacter phage vB_AbaSt_W16</name>
    <dbReference type="NCBI Taxonomy" id="3116434"/>
    <lineage>
        <taxon>Viruses</taxon>
        <taxon>Duplodnaviria</taxon>
        <taxon>Heunggongvirae</taxon>
        <taxon>Uroviricota</taxon>
        <taxon>Caudoviricetes</taxon>
    </lineage>
</organism>
<sequence>MVIGTILAFGFLCGIIGLPIALGILLAEEHSQRAKEKADAELEKFKSDNNID</sequence>
<reference evidence="2" key="1">
    <citation type="submission" date="2024-01" db="EMBL/GenBank/DDBJ databases">
        <title>Isolation and characterization of novel bacteriophages targeting carbapenem-resistant Acinetobacter baumannii.</title>
        <authorList>
            <person name="Kim J."/>
            <person name="Kim S."/>
            <person name="Choi Y.-J."/>
            <person name="Shin M."/>
        </authorList>
    </citation>
    <scope>NUCLEOTIDE SEQUENCE</scope>
</reference>
<keyword evidence="1" id="KW-1133">Transmembrane helix</keyword>
<protein>
    <submittedName>
        <fullName evidence="2">Uncharacterized protein</fullName>
    </submittedName>
</protein>